<evidence type="ECO:0000256" key="4">
    <source>
        <dbReference type="ARBA" id="ARBA00022475"/>
    </source>
</evidence>
<organism evidence="16 17">
    <name type="scientific">Paraburkholderia solitsugae</name>
    <dbReference type="NCBI Taxonomy" id="2675748"/>
    <lineage>
        <taxon>Bacteria</taxon>
        <taxon>Pseudomonadati</taxon>
        <taxon>Pseudomonadota</taxon>
        <taxon>Betaproteobacteria</taxon>
        <taxon>Burkholderiales</taxon>
        <taxon>Burkholderiaceae</taxon>
        <taxon>Paraburkholderia</taxon>
    </lineage>
</organism>
<accession>A0ABX2BNM7</accession>
<evidence type="ECO:0000313" key="16">
    <source>
        <dbReference type="EMBL" id="NPT41680.1"/>
    </source>
</evidence>
<evidence type="ECO:0000256" key="12">
    <source>
        <dbReference type="ARBA" id="ARBA00048202"/>
    </source>
</evidence>
<evidence type="ECO:0000256" key="8">
    <source>
        <dbReference type="ARBA" id="ARBA00022967"/>
    </source>
</evidence>
<reference evidence="16 17" key="1">
    <citation type="submission" date="2019-11" db="EMBL/GenBank/DDBJ databases">
        <title>Metabolism of dissolved organic matter in forest soils.</title>
        <authorList>
            <person name="Cyle K.T."/>
            <person name="Wilhelm R.C."/>
            <person name="Martinez C.E."/>
        </authorList>
    </citation>
    <scope>NUCLEOTIDE SEQUENCE [LARGE SCALE GENOMIC DNA]</scope>
    <source>
        <strain evidence="16 17">1N</strain>
    </source>
</reference>
<dbReference type="RefSeq" id="WP_172310231.1">
    <property type="nucleotide sequence ID" value="NZ_WOEY01000038.1"/>
</dbReference>
<feature type="region of interest" description="Disordered" evidence="13">
    <location>
        <begin position="100"/>
        <end position="120"/>
    </location>
</feature>
<evidence type="ECO:0000256" key="10">
    <source>
        <dbReference type="ARBA" id="ARBA00023027"/>
    </source>
</evidence>
<keyword evidence="9 14" id="KW-1133">Transmembrane helix</keyword>
<comment type="catalytic activity">
    <reaction evidence="12">
        <text>NAD(+) + NADPH + H(+)(in) = NADH + NADP(+) + H(+)(out)</text>
        <dbReference type="Rhea" id="RHEA:47992"/>
        <dbReference type="ChEBI" id="CHEBI:15378"/>
        <dbReference type="ChEBI" id="CHEBI:57540"/>
        <dbReference type="ChEBI" id="CHEBI:57783"/>
        <dbReference type="ChEBI" id="CHEBI:57945"/>
        <dbReference type="ChEBI" id="CHEBI:58349"/>
        <dbReference type="EC" id="7.1.1.1"/>
    </reaction>
</comment>
<dbReference type="PANTHER" id="PTHR10160">
    <property type="entry name" value="NAD(P) TRANSHYDROGENASE"/>
    <property type="match status" value="1"/>
</dbReference>
<comment type="function">
    <text evidence="1">The transhydrogenation between NADH and NADP is coupled to respiration and ATP hydrolysis and functions as a proton pump across the membrane.</text>
</comment>
<evidence type="ECO:0000256" key="9">
    <source>
        <dbReference type="ARBA" id="ARBA00022989"/>
    </source>
</evidence>
<evidence type="ECO:0000256" key="11">
    <source>
        <dbReference type="ARBA" id="ARBA00023136"/>
    </source>
</evidence>
<evidence type="ECO:0000256" key="3">
    <source>
        <dbReference type="ARBA" id="ARBA00012943"/>
    </source>
</evidence>
<evidence type="ECO:0000259" key="15">
    <source>
        <dbReference type="Pfam" id="PF12769"/>
    </source>
</evidence>
<dbReference type="Proteomes" id="UP000652198">
    <property type="component" value="Unassembled WGS sequence"/>
</dbReference>
<dbReference type="EMBL" id="WOEY01000038">
    <property type="protein sequence ID" value="NPT41680.1"/>
    <property type="molecule type" value="Genomic_DNA"/>
</dbReference>
<comment type="caution">
    <text evidence="16">The sequence shown here is derived from an EMBL/GenBank/DDBJ whole genome shotgun (WGS) entry which is preliminary data.</text>
</comment>
<keyword evidence="10" id="KW-0520">NAD</keyword>
<evidence type="ECO:0000256" key="7">
    <source>
        <dbReference type="ARBA" id="ARBA00022857"/>
    </source>
</evidence>
<keyword evidence="7" id="KW-0521">NADP</keyword>
<feature type="domain" description="NAD(P) transhydrogenase alpha subunit C-terminal" evidence="15">
    <location>
        <begin position="13"/>
        <end position="95"/>
    </location>
</feature>
<dbReference type="PANTHER" id="PTHR10160:SF19">
    <property type="entry name" value="PROTON-TRANSLOCATING NAD(P)(+) TRANSHYDROGENASE"/>
    <property type="match status" value="1"/>
</dbReference>
<keyword evidence="5" id="KW-0997">Cell inner membrane</keyword>
<evidence type="ECO:0000256" key="5">
    <source>
        <dbReference type="ARBA" id="ARBA00022519"/>
    </source>
</evidence>
<keyword evidence="11 14" id="KW-0472">Membrane</keyword>
<gene>
    <name evidence="16" type="ORF">GNZ12_10175</name>
</gene>
<evidence type="ECO:0000256" key="2">
    <source>
        <dbReference type="ARBA" id="ARBA00004429"/>
    </source>
</evidence>
<keyword evidence="4" id="KW-1003">Cell membrane</keyword>
<evidence type="ECO:0000256" key="1">
    <source>
        <dbReference type="ARBA" id="ARBA00003943"/>
    </source>
</evidence>
<evidence type="ECO:0000256" key="14">
    <source>
        <dbReference type="SAM" id="Phobius"/>
    </source>
</evidence>
<keyword evidence="6 14" id="KW-0812">Transmembrane</keyword>
<evidence type="ECO:0000256" key="13">
    <source>
        <dbReference type="SAM" id="MobiDB-lite"/>
    </source>
</evidence>
<dbReference type="Pfam" id="PF12769">
    <property type="entry name" value="PNTB_4TM"/>
    <property type="match status" value="1"/>
</dbReference>
<evidence type="ECO:0000313" key="17">
    <source>
        <dbReference type="Proteomes" id="UP000652198"/>
    </source>
</evidence>
<feature type="transmembrane region" description="Helical" evidence="14">
    <location>
        <begin position="12"/>
        <end position="32"/>
    </location>
</feature>
<name>A0ABX2BNM7_9BURK</name>
<feature type="transmembrane region" description="Helical" evidence="14">
    <location>
        <begin position="67"/>
        <end position="86"/>
    </location>
</feature>
<keyword evidence="17" id="KW-1185">Reference proteome</keyword>
<keyword evidence="8" id="KW-1278">Translocase</keyword>
<evidence type="ECO:0000256" key="6">
    <source>
        <dbReference type="ARBA" id="ARBA00022692"/>
    </source>
</evidence>
<protein>
    <recommendedName>
        <fullName evidence="3">proton-translocating NAD(P)(+) transhydrogenase</fullName>
        <ecNumber evidence="3">7.1.1.1</ecNumber>
    </recommendedName>
</protein>
<proteinExistence type="predicted"/>
<comment type="subcellular location">
    <subcellularLocation>
        <location evidence="2">Cell inner membrane</location>
        <topology evidence="2">Multi-pass membrane protein</topology>
    </subcellularLocation>
</comment>
<dbReference type="EC" id="7.1.1.1" evidence="3"/>
<dbReference type="InterPro" id="IPR024605">
    <property type="entry name" value="NADP_transhyd_a_C"/>
</dbReference>
<feature type="transmembrane region" description="Helical" evidence="14">
    <location>
        <begin position="44"/>
        <end position="61"/>
    </location>
</feature>
<sequence>MAFQISISGFVAIYIFMLAAFAGWVIIGHVPAILHTPLMSGSNFVHGIVVVGGVYALLNASTVQEQVIGFVAVLLGAGNAAGGYAVTDRMLAMFKTSGHPAGHGAHGKAGSVKSIHAKKH</sequence>